<dbReference type="InterPro" id="IPR029462">
    <property type="entry name" value="Rnk_N"/>
</dbReference>
<reference evidence="3" key="3">
    <citation type="submission" date="2017-06" db="EMBL/GenBank/DDBJ databases">
        <authorList>
            <person name="Kim H.J."/>
            <person name="Triplett B.A."/>
        </authorList>
    </citation>
    <scope>NUCLEOTIDE SEQUENCE</scope>
    <source>
        <strain evidence="3">HLGZ1</strain>
    </source>
</reference>
<dbReference type="GO" id="GO:0003677">
    <property type="term" value="F:DNA binding"/>
    <property type="evidence" value="ECO:0007669"/>
    <property type="project" value="InterPro"/>
</dbReference>
<evidence type="ECO:0000259" key="2">
    <source>
        <dbReference type="Pfam" id="PF14760"/>
    </source>
</evidence>
<proteinExistence type="predicted"/>
<dbReference type="Pfam" id="PF14760">
    <property type="entry name" value="Rnk_N"/>
    <property type="match status" value="1"/>
</dbReference>
<keyword evidence="4" id="KW-0418">Kinase</keyword>
<dbReference type="AlphaFoldDB" id="A0A248LKT4"/>
<organism evidence="3 5">
    <name type="scientific">Laribacter hongkongensis</name>
    <dbReference type="NCBI Taxonomy" id="168471"/>
    <lineage>
        <taxon>Bacteria</taxon>
        <taxon>Pseudomonadati</taxon>
        <taxon>Pseudomonadota</taxon>
        <taxon>Betaproteobacteria</taxon>
        <taxon>Neisseriales</taxon>
        <taxon>Aquaspirillaceae</taxon>
        <taxon>Laribacter</taxon>
    </lineage>
</organism>
<dbReference type="SUPFAM" id="SSF54534">
    <property type="entry name" value="FKBP-like"/>
    <property type="match status" value="1"/>
</dbReference>
<dbReference type="GO" id="GO:0016301">
    <property type="term" value="F:kinase activity"/>
    <property type="evidence" value="ECO:0007669"/>
    <property type="project" value="UniProtKB-KW"/>
</dbReference>
<reference evidence="4 6" key="4">
    <citation type="submission" date="2021-10" db="EMBL/GenBank/DDBJ databases">
        <title>Whole-genome sequencing analysis of Laribacter hongkongensis: virulence gene profiles, carbohydrate-active enzyme prediction, and antimicrobial resistance characterization.</title>
        <authorList>
            <person name="Yuan P."/>
            <person name="Zhan Y."/>
            <person name="Chen D."/>
        </authorList>
    </citation>
    <scope>NUCLEOTIDE SEQUENCE [LARGE SCALE GENOMIC DNA]</scope>
    <source>
        <strain evidence="4 6">W67</strain>
    </source>
</reference>
<dbReference type="Gene3D" id="1.10.286.20">
    <property type="match status" value="1"/>
</dbReference>
<feature type="domain" description="Regulator of nucleoside diphosphate kinase N-terminal" evidence="2">
    <location>
        <begin position="4"/>
        <end position="44"/>
    </location>
</feature>
<dbReference type="EMBL" id="JAJAXM010000003">
    <property type="protein sequence ID" value="MCG9024739.1"/>
    <property type="molecule type" value="Genomic_DNA"/>
</dbReference>
<dbReference type="InterPro" id="IPR036953">
    <property type="entry name" value="GreA/GreB_C_sf"/>
</dbReference>
<sequence>MTQPSLTISSLDLDRLEDLLEQVDPREFPAARQLETELARADVVDPQDMPAGVVTMNSRVRFADAAGATREFQLCYPKDMTGSPDQLSVLAPVGAALLGLSAGQAIDWPLPDGGHTRLTVLDVVWQPEAAGELHR</sequence>
<protein>
    <submittedName>
        <fullName evidence="4">Nucleoside diphosphate kinase regulator</fullName>
    </submittedName>
    <submittedName>
        <fullName evidence="3">Transcription elongation factor</fullName>
    </submittedName>
</protein>
<evidence type="ECO:0000313" key="3">
    <source>
        <dbReference type="EMBL" id="ASJ25091.1"/>
    </source>
</evidence>
<dbReference type="GO" id="GO:0006354">
    <property type="term" value="P:DNA-templated transcription elongation"/>
    <property type="evidence" value="ECO:0007669"/>
    <property type="project" value="TreeGrafter"/>
</dbReference>
<dbReference type="GO" id="GO:0032784">
    <property type="term" value="P:regulation of DNA-templated transcription elongation"/>
    <property type="evidence" value="ECO:0007669"/>
    <property type="project" value="InterPro"/>
</dbReference>
<dbReference type="Pfam" id="PF01272">
    <property type="entry name" value="GreA_GreB"/>
    <property type="match status" value="1"/>
</dbReference>
<dbReference type="Proteomes" id="UP000197424">
    <property type="component" value="Chromosome"/>
</dbReference>
<dbReference type="GO" id="GO:0070063">
    <property type="term" value="F:RNA polymerase binding"/>
    <property type="evidence" value="ECO:0007669"/>
    <property type="project" value="InterPro"/>
</dbReference>
<feature type="domain" description="Transcription elongation factor GreA/GreB C-terminal" evidence="1">
    <location>
        <begin position="50"/>
        <end position="123"/>
    </location>
</feature>
<keyword evidence="4" id="KW-0808">Transferase</keyword>
<gene>
    <name evidence="4" type="primary">rnk</name>
    <name evidence="4" type="ORF">LH440_02240</name>
    <name evidence="3" type="ORF">LHGZ1_2260</name>
</gene>
<dbReference type="Proteomes" id="UP001200247">
    <property type="component" value="Unassembled WGS sequence"/>
</dbReference>
<reference evidence="3" key="1">
    <citation type="journal article" date="2017" name="J. Antimicrob. Chemother.">
        <title>Emergence and genomic analysis of MDR Laribacter hongkongensis strain HLGZ1 from Guangzhou, China.</title>
        <authorList>
            <person name="Wu H.K."/>
            <person name="Chen J.H."/>
            <person name="Yang L."/>
            <person name="Li A.R."/>
            <person name="Su D.H."/>
            <person name="Lin Y.P."/>
            <person name="Chen D.Q."/>
        </authorList>
    </citation>
    <scope>NUCLEOTIDE SEQUENCE</scope>
    <source>
        <strain evidence="3">HLGZ1</strain>
    </source>
</reference>
<evidence type="ECO:0000313" key="6">
    <source>
        <dbReference type="Proteomes" id="UP001200247"/>
    </source>
</evidence>
<dbReference type="FunFam" id="3.10.50.30:FF:000002">
    <property type="entry name" value="Regulator of nucleoside diphosphate kinase"/>
    <property type="match status" value="1"/>
</dbReference>
<accession>A0A248LKT4</accession>
<keyword evidence="3" id="KW-0251">Elongation factor</keyword>
<dbReference type="GO" id="GO:0003746">
    <property type="term" value="F:translation elongation factor activity"/>
    <property type="evidence" value="ECO:0007669"/>
    <property type="project" value="UniProtKB-KW"/>
</dbReference>
<dbReference type="InterPro" id="IPR001437">
    <property type="entry name" value="Tscrpt_elong_fac_GreA/B_C"/>
</dbReference>
<name>A0A248LKT4_9NEIS</name>
<dbReference type="PANTHER" id="PTHR30437:SF5">
    <property type="entry name" value="REGULATOR OF NUCLEOSIDE DIPHOSPHATE KINASE"/>
    <property type="match status" value="1"/>
</dbReference>
<dbReference type="NCBIfam" id="NF004396">
    <property type="entry name" value="PRK05753.1"/>
    <property type="match status" value="1"/>
</dbReference>
<dbReference type="OMA" id="WTLVYPD"/>
<dbReference type="Gene3D" id="3.10.50.30">
    <property type="entry name" value="Transcription elongation factor, GreA/GreB, C-terminal domain"/>
    <property type="match status" value="1"/>
</dbReference>
<dbReference type="OrthoDB" id="192847at2"/>
<evidence type="ECO:0000313" key="4">
    <source>
        <dbReference type="EMBL" id="MCG9024739.1"/>
    </source>
</evidence>
<dbReference type="RefSeq" id="WP_012697662.1">
    <property type="nucleotide sequence ID" value="NZ_CP022115.1"/>
</dbReference>
<evidence type="ECO:0000259" key="1">
    <source>
        <dbReference type="Pfam" id="PF01272"/>
    </source>
</evidence>
<keyword evidence="3" id="KW-0648">Protein biosynthesis</keyword>
<evidence type="ECO:0000313" key="5">
    <source>
        <dbReference type="Proteomes" id="UP000197424"/>
    </source>
</evidence>
<dbReference type="InterPro" id="IPR023459">
    <property type="entry name" value="Tscrpt_elong_fac_GreA/B_fam"/>
</dbReference>
<reference evidence="5" key="2">
    <citation type="submission" date="2017-06" db="EMBL/GenBank/DDBJ databases">
        <title>Whole genome sequence of Laribacter hongkongensis LHGZ1.</title>
        <authorList>
            <person name="Chen D."/>
            <person name="Wu H."/>
            <person name="Chen J."/>
        </authorList>
    </citation>
    <scope>NUCLEOTIDE SEQUENCE [LARGE SCALE GENOMIC DNA]</scope>
    <source>
        <strain evidence="5">LHGZ1</strain>
    </source>
</reference>
<dbReference type="PANTHER" id="PTHR30437">
    <property type="entry name" value="TRANSCRIPTION ELONGATION FACTOR GREA"/>
    <property type="match status" value="1"/>
</dbReference>
<dbReference type="EMBL" id="CP022115">
    <property type="protein sequence ID" value="ASJ25091.1"/>
    <property type="molecule type" value="Genomic_DNA"/>
</dbReference>